<feature type="domain" description="Tri-helical" evidence="3">
    <location>
        <begin position="326"/>
        <end position="407"/>
    </location>
</feature>
<name>A0AAN6H952_9PEZI</name>
<evidence type="ECO:0008006" key="7">
    <source>
        <dbReference type="Google" id="ProtNLM"/>
    </source>
</evidence>
<dbReference type="Pfam" id="PF24962">
    <property type="entry name" value="DUF7767"/>
    <property type="match status" value="1"/>
</dbReference>
<evidence type="ECO:0000313" key="5">
    <source>
        <dbReference type="EMBL" id="KAK0960012.1"/>
    </source>
</evidence>
<dbReference type="InterPro" id="IPR057940">
    <property type="entry name" value="Tri-helical_dom"/>
</dbReference>
<feature type="compositionally biased region" description="Low complexity" evidence="1">
    <location>
        <begin position="428"/>
        <end position="453"/>
    </location>
</feature>
<gene>
    <name evidence="5" type="ORF">LTR91_020549</name>
</gene>
<evidence type="ECO:0000259" key="4">
    <source>
        <dbReference type="Pfam" id="PF24962"/>
    </source>
</evidence>
<feature type="compositionally biased region" description="Basic and acidic residues" evidence="1">
    <location>
        <begin position="404"/>
        <end position="419"/>
    </location>
</feature>
<dbReference type="InterPro" id="IPR025676">
    <property type="entry name" value="Clr5_dom"/>
</dbReference>
<feature type="region of interest" description="Disordered" evidence="1">
    <location>
        <begin position="404"/>
        <end position="465"/>
    </location>
</feature>
<feature type="domain" description="Clr5" evidence="2">
    <location>
        <begin position="10"/>
        <end position="66"/>
    </location>
</feature>
<dbReference type="AlphaFoldDB" id="A0AAN6H952"/>
<evidence type="ECO:0000259" key="2">
    <source>
        <dbReference type="Pfam" id="PF14420"/>
    </source>
</evidence>
<dbReference type="InterPro" id="IPR056669">
    <property type="entry name" value="DUF7767"/>
</dbReference>
<organism evidence="5 6">
    <name type="scientific">Friedmanniomyces endolithicus</name>
    <dbReference type="NCBI Taxonomy" id="329885"/>
    <lineage>
        <taxon>Eukaryota</taxon>
        <taxon>Fungi</taxon>
        <taxon>Dikarya</taxon>
        <taxon>Ascomycota</taxon>
        <taxon>Pezizomycotina</taxon>
        <taxon>Dothideomycetes</taxon>
        <taxon>Dothideomycetidae</taxon>
        <taxon>Mycosphaerellales</taxon>
        <taxon>Teratosphaeriaceae</taxon>
        <taxon>Friedmanniomyces</taxon>
    </lineage>
</organism>
<dbReference type="Proteomes" id="UP001175353">
    <property type="component" value="Unassembled WGS sequence"/>
</dbReference>
<sequence length="604" mass="67717">MPGGRTPKNDYDWDDKKDVCYQLFVVEKKSLTEIITHFANHFGVTESELPNARLFRRQFTDKWHFPPRKEKRKPEDEAAIVERMRQLWEQNMLVAKMQETLDDEGWGVGLSEFQKLRRINGFTRRVNDGAHVGAPVKKRKRGEAEVMEEPGDQEWTVAGSSAGATMSAYQKPGMSQGEATRRANRLAQIQFDSDNALLTRRRRRRIRNYGHLPPDAPNMAPRYNTETTLDECKAFLHLNNDMYTAIRQDYEVICRDMGIERKKTFLSNGMWQASKDRLVRENMHLSGVMHPLQPDLDRKATAVDVICSDVTKRMRDQPKRLTVADANNGLGLNPSDSKELRKMFYGILDDDQFTTRLACGDEHWNELRQVWNASSPLLQQVMAEGDPHKIRCVDVLCRDATKRRNDDYVRKGPNRREPQQRVSGPGPGSARAPAAAKKGKTAVTPTKPASTVAKEPKKTPTKKVTKIHAKTSAAASALGTQAQPIDADRLDPALSAMTNPYTAAPPAELLSIPIYFRLSPQSQIIGHHPRLWLGKLTARTVSAVHLAATSKAGAAQVTKVHGLIKNEDESEDSYLIEGDEELDVYLGAAGEKASFLVVLEGGYA</sequence>
<dbReference type="EMBL" id="JAUJLE010000340">
    <property type="protein sequence ID" value="KAK0960012.1"/>
    <property type="molecule type" value="Genomic_DNA"/>
</dbReference>
<dbReference type="Pfam" id="PF24465">
    <property type="entry name" value="Tri-helical"/>
    <property type="match status" value="2"/>
</dbReference>
<feature type="domain" description="DUF7767" evidence="4">
    <location>
        <begin position="510"/>
        <end position="600"/>
    </location>
</feature>
<proteinExistence type="predicted"/>
<comment type="caution">
    <text evidence="5">The sequence shown here is derived from an EMBL/GenBank/DDBJ whole genome shotgun (WGS) entry which is preliminary data.</text>
</comment>
<evidence type="ECO:0000259" key="3">
    <source>
        <dbReference type="Pfam" id="PF24465"/>
    </source>
</evidence>
<accession>A0AAN6H952</accession>
<reference evidence="5" key="1">
    <citation type="submission" date="2023-06" db="EMBL/GenBank/DDBJ databases">
        <title>Black Yeasts Isolated from many extreme environments.</title>
        <authorList>
            <person name="Coleine C."/>
            <person name="Stajich J.E."/>
            <person name="Selbmann L."/>
        </authorList>
    </citation>
    <scope>NUCLEOTIDE SEQUENCE</scope>
    <source>
        <strain evidence="5">CCFEE 5200</strain>
    </source>
</reference>
<feature type="domain" description="Tri-helical" evidence="3">
    <location>
        <begin position="232"/>
        <end position="317"/>
    </location>
</feature>
<evidence type="ECO:0000256" key="1">
    <source>
        <dbReference type="SAM" id="MobiDB-lite"/>
    </source>
</evidence>
<keyword evidence="6" id="KW-1185">Reference proteome</keyword>
<dbReference type="PANTHER" id="PTHR38788">
    <property type="entry name" value="CLR5 DOMAIN-CONTAINING PROTEIN"/>
    <property type="match status" value="1"/>
</dbReference>
<protein>
    <recommendedName>
        <fullName evidence="7">Clr5 domain-containing protein</fullName>
    </recommendedName>
</protein>
<evidence type="ECO:0000313" key="6">
    <source>
        <dbReference type="Proteomes" id="UP001175353"/>
    </source>
</evidence>
<dbReference type="Pfam" id="PF14420">
    <property type="entry name" value="Clr5"/>
    <property type="match status" value="1"/>
</dbReference>
<dbReference type="PANTHER" id="PTHR38788:SF5">
    <property type="entry name" value="CLR5 DOMAIN-CONTAINING PROTEIN"/>
    <property type="match status" value="1"/>
</dbReference>